<dbReference type="PANTHER" id="PTHR45642:SF35">
    <property type="entry name" value="GDSL ESTERASE_LIPASE APG"/>
    <property type="match status" value="1"/>
</dbReference>
<protein>
    <submittedName>
        <fullName evidence="2">Uncharacterized protein</fullName>
    </submittedName>
</protein>
<dbReference type="EMBL" id="BPVZ01000074">
    <property type="protein sequence ID" value="GKV27216.1"/>
    <property type="molecule type" value="Genomic_DNA"/>
</dbReference>
<feature type="signal peptide" evidence="1">
    <location>
        <begin position="1"/>
        <end position="23"/>
    </location>
</feature>
<dbReference type="InterPro" id="IPR050592">
    <property type="entry name" value="GDSL_lipolytic_enzyme"/>
</dbReference>
<evidence type="ECO:0000313" key="2">
    <source>
        <dbReference type="EMBL" id="GKV27216.1"/>
    </source>
</evidence>
<dbReference type="Gene3D" id="3.40.50.1110">
    <property type="entry name" value="SGNH hydrolase"/>
    <property type="match status" value="1"/>
</dbReference>
<dbReference type="AlphaFoldDB" id="A0AAV5KRD5"/>
<evidence type="ECO:0000256" key="1">
    <source>
        <dbReference type="SAM" id="SignalP"/>
    </source>
</evidence>
<name>A0AAV5KRD5_9ROSI</name>
<keyword evidence="1" id="KW-0732">Signal</keyword>
<dbReference type="PANTHER" id="PTHR45642">
    <property type="entry name" value="GDSL ESTERASE/LIPASE EXL3"/>
    <property type="match status" value="1"/>
</dbReference>
<dbReference type="GO" id="GO:0048046">
    <property type="term" value="C:apoplast"/>
    <property type="evidence" value="ECO:0007669"/>
    <property type="project" value="TreeGrafter"/>
</dbReference>
<sequence>MDRYHTRAMLLVLAFALLSKGHSQDSDALVPAIKTFSDSAVDVANNDHLLNLFKANYPPYGKDFINHKPAGRFCNGKLATDITSSNNK</sequence>
<comment type="caution">
    <text evidence="2">The sequence shown here is derived from an EMBL/GenBank/DDBJ whole genome shotgun (WGS) entry which is preliminary data.</text>
</comment>
<reference evidence="2 3" key="1">
    <citation type="journal article" date="2021" name="Commun. Biol.">
        <title>The genome of Shorea leprosula (Dipterocarpaceae) highlights the ecological relevance of drought in aseasonal tropical rainforests.</title>
        <authorList>
            <person name="Ng K.K.S."/>
            <person name="Kobayashi M.J."/>
            <person name="Fawcett J.A."/>
            <person name="Hatakeyama M."/>
            <person name="Paape T."/>
            <person name="Ng C.H."/>
            <person name="Ang C.C."/>
            <person name="Tnah L.H."/>
            <person name="Lee C.T."/>
            <person name="Nishiyama T."/>
            <person name="Sese J."/>
            <person name="O'Brien M.J."/>
            <person name="Copetti D."/>
            <person name="Mohd Noor M.I."/>
            <person name="Ong R.C."/>
            <person name="Putra M."/>
            <person name="Sireger I.Z."/>
            <person name="Indrioko S."/>
            <person name="Kosugi Y."/>
            <person name="Izuno A."/>
            <person name="Isagi Y."/>
            <person name="Lee S.L."/>
            <person name="Shimizu K.K."/>
        </authorList>
    </citation>
    <scope>NUCLEOTIDE SEQUENCE [LARGE SCALE GENOMIC DNA]</scope>
    <source>
        <strain evidence="2">214</strain>
    </source>
</reference>
<proteinExistence type="predicted"/>
<feature type="chain" id="PRO_5043831583" evidence="1">
    <location>
        <begin position="24"/>
        <end position="88"/>
    </location>
</feature>
<evidence type="ECO:0000313" key="3">
    <source>
        <dbReference type="Proteomes" id="UP001054252"/>
    </source>
</evidence>
<gene>
    <name evidence="2" type="ORF">SLEP1_g36410</name>
</gene>
<accession>A0AAV5KRD5</accession>
<organism evidence="2 3">
    <name type="scientific">Rubroshorea leprosula</name>
    <dbReference type="NCBI Taxonomy" id="152421"/>
    <lineage>
        <taxon>Eukaryota</taxon>
        <taxon>Viridiplantae</taxon>
        <taxon>Streptophyta</taxon>
        <taxon>Embryophyta</taxon>
        <taxon>Tracheophyta</taxon>
        <taxon>Spermatophyta</taxon>
        <taxon>Magnoliopsida</taxon>
        <taxon>eudicotyledons</taxon>
        <taxon>Gunneridae</taxon>
        <taxon>Pentapetalae</taxon>
        <taxon>rosids</taxon>
        <taxon>malvids</taxon>
        <taxon>Malvales</taxon>
        <taxon>Dipterocarpaceae</taxon>
        <taxon>Rubroshorea</taxon>
    </lineage>
</organism>
<dbReference type="Proteomes" id="UP001054252">
    <property type="component" value="Unassembled WGS sequence"/>
</dbReference>
<keyword evidence="3" id="KW-1185">Reference proteome</keyword>
<dbReference type="InterPro" id="IPR036514">
    <property type="entry name" value="SGNH_hydro_sf"/>
</dbReference>